<name>A0A3A9Z948_9ACTN</name>
<evidence type="ECO:0000256" key="1">
    <source>
        <dbReference type="SAM" id="MobiDB-lite"/>
    </source>
</evidence>
<accession>A0A3A9Z948</accession>
<proteinExistence type="predicted"/>
<dbReference type="Proteomes" id="UP000272474">
    <property type="component" value="Unassembled WGS sequence"/>
</dbReference>
<dbReference type="InterPro" id="IPR036410">
    <property type="entry name" value="HSP_DnaJ_Cys-rich_dom_sf"/>
</dbReference>
<dbReference type="SUPFAM" id="SSF57938">
    <property type="entry name" value="DnaJ/Hsp40 cysteine-rich domain"/>
    <property type="match status" value="1"/>
</dbReference>
<gene>
    <name evidence="2" type="ORF">D7294_06525</name>
</gene>
<organism evidence="2 3">
    <name type="scientific">Streptomyces hoynatensis</name>
    <dbReference type="NCBI Taxonomy" id="1141874"/>
    <lineage>
        <taxon>Bacteria</taxon>
        <taxon>Bacillati</taxon>
        <taxon>Actinomycetota</taxon>
        <taxon>Actinomycetes</taxon>
        <taxon>Kitasatosporales</taxon>
        <taxon>Streptomycetaceae</taxon>
        <taxon>Streptomyces</taxon>
    </lineage>
</organism>
<feature type="compositionally biased region" description="Acidic residues" evidence="1">
    <location>
        <begin position="80"/>
        <end position="89"/>
    </location>
</feature>
<protein>
    <submittedName>
        <fullName evidence="2">Uncharacterized protein</fullName>
    </submittedName>
</protein>
<dbReference type="AlphaFoldDB" id="A0A3A9Z948"/>
<feature type="compositionally biased region" description="Basic and acidic residues" evidence="1">
    <location>
        <begin position="61"/>
        <end position="79"/>
    </location>
</feature>
<feature type="region of interest" description="Disordered" evidence="1">
    <location>
        <begin position="56"/>
        <end position="89"/>
    </location>
</feature>
<keyword evidence="3" id="KW-1185">Reference proteome</keyword>
<comment type="caution">
    <text evidence="2">The sequence shown here is derived from an EMBL/GenBank/DDBJ whole genome shotgun (WGS) entry which is preliminary data.</text>
</comment>
<reference evidence="2 3" key="1">
    <citation type="journal article" date="2014" name="Int. J. Syst. Evol. Microbiol.">
        <title>Streptomyces hoynatensis sp. nov., isolated from deep marine sediment.</title>
        <authorList>
            <person name="Veyisoglu A."/>
            <person name="Sahin N."/>
        </authorList>
    </citation>
    <scope>NUCLEOTIDE SEQUENCE [LARGE SCALE GENOMIC DNA]</scope>
    <source>
        <strain evidence="2 3">KCTC 29097</strain>
    </source>
</reference>
<dbReference type="EMBL" id="RBAL01000003">
    <property type="protein sequence ID" value="RKN44778.1"/>
    <property type="molecule type" value="Genomic_DNA"/>
</dbReference>
<evidence type="ECO:0000313" key="3">
    <source>
        <dbReference type="Proteomes" id="UP000272474"/>
    </source>
</evidence>
<sequence length="89" mass="10004">MQGYMTASQREPAPCNFCDGDGMRYYSWAYVPGADPFSFRHVETLVRSGSCRNCRGTGRYDATRDPTLDLGRDEDRSADPDQDLDAEPD</sequence>
<evidence type="ECO:0000313" key="2">
    <source>
        <dbReference type="EMBL" id="RKN44778.1"/>
    </source>
</evidence>